<name>A0ABR4BMR8_9LECA</name>
<organism evidence="2 3">
    <name type="scientific">Lepraria finkii</name>
    <dbReference type="NCBI Taxonomy" id="1340010"/>
    <lineage>
        <taxon>Eukaryota</taxon>
        <taxon>Fungi</taxon>
        <taxon>Dikarya</taxon>
        <taxon>Ascomycota</taxon>
        <taxon>Pezizomycotina</taxon>
        <taxon>Lecanoromycetes</taxon>
        <taxon>OSLEUM clade</taxon>
        <taxon>Lecanoromycetidae</taxon>
        <taxon>Lecanorales</taxon>
        <taxon>Lecanorineae</taxon>
        <taxon>Stereocaulaceae</taxon>
        <taxon>Lepraria</taxon>
    </lineage>
</organism>
<dbReference type="Pfam" id="PF08208">
    <property type="entry name" value="RNA_polI_A34"/>
    <property type="match status" value="1"/>
</dbReference>
<feature type="region of interest" description="Disordered" evidence="1">
    <location>
        <begin position="1"/>
        <end position="221"/>
    </location>
</feature>
<protein>
    <submittedName>
        <fullName evidence="2">Uncharacterized protein</fullName>
    </submittedName>
</protein>
<comment type="caution">
    <text evidence="2">The sequence shown here is derived from an EMBL/GenBank/DDBJ whole genome shotgun (WGS) entry which is preliminary data.</text>
</comment>
<feature type="compositionally biased region" description="Low complexity" evidence="1">
    <location>
        <begin position="166"/>
        <end position="184"/>
    </location>
</feature>
<gene>
    <name evidence="2" type="ORF">ABVK25_000386</name>
</gene>
<keyword evidence="3" id="KW-1185">Reference proteome</keyword>
<proteinExistence type="predicted"/>
<feature type="compositionally biased region" description="Basic residues" evidence="1">
    <location>
        <begin position="190"/>
        <end position="201"/>
    </location>
</feature>
<feature type="compositionally biased region" description="Basic and acidic residues" evidence="1">
    <location>
        <begin position="569"/>
        <end position="591"/>
    </location>
</feature>
<dbReference type="PANTHER" id="PTHR28155">
    <property type="entry name" value="ACR243WP"/>
    <property type="match status" value="1"/>
</dbReference>
<feature type="compositionally biased region" description="Polar residues" evidence="1">
    <location>
        <begin position="326"/>
        <end position="339"/>
    </location>
</feature>
<evidence type="ECO:0000313" key="3">
    <source>
        <dbReference type="Proteomes" id="UP001590951"/>
    </source>
</evidence>
<dbReference type="Proteomes" id="UP001590951">
    <property type="component" value="Unassembled WGS sequence"/>
</dbReference>
<dbReference type="InterPro" id="IPR053263">
    <property type="entry name" value="Euk_RPA34_RNAP_subunit"/>
</dbReference>
<feature type="compositionally biased region" description="Basic residues" evidence="1">
    <location>
        <begin position="74"/>
        <end position="84"/>
    </location>
</feature>
<dbReference type="InterPro" id="IPR013240">
    <property type="entry name" value="DNA-dir_RNA_pol1_su_RPA34"/>
</dbReference>
<feature type="compositionally biased region" description="Basic and acidic residues" evidence="1">
    <location>
        <begin position="625"/>
        <end position="635"/>
    </location>
</feature>
<feature type="compositionally biased region" description="Basic residues" evidence="1">
    <location>
        <begin position="479"/>
        <end position="489"/>
    </location>
</feature>
<feature type="compositionally biased region" description="Basic residues" evidence="1">
    <location>
        <begin position="538"/>
        <end position="547"/>
    </location>
</feature>
<dbReference type="PANTHER" id="PTHR28155:SF1">
    <property type="entry name" value="DNA-DIRECTED RNA POLYMERASE I SUBUNIT RPA34.5-DOMAIN-CONTAINING PROTEIN"/>
    <property type="match status" value="1"/>
</dbReference>
<dbReference type="Gene3D" id="6.20.250.70">
    <property type="match status" value="1"/>
</dbReference>
<feature type="compositionally biased region" description="Low complexity" evidence="1">
    <location>
        <begin position="107"/>
        <end position="116"/>
    </location>
</feature>
<feature type="compositionally biased region" description="Polar residues" evidence="1">
    <location>
        <begin position="1"/>
        <end position="10"/>
    </location>
</feature>
<evidence type="ECO:0000313" key="2">
    <source>
        <dbReference type="EMBL" id="KAL2059094.1"/>
    </source>
</evidence>
<sequence length="648" mass="69655">MAGQKATSSLPARKHKATASNSKPTVKPFRSTEFVEDSDDSGGAGTKALKKKVPKITILAPATTKSVPPQAKKSTTKPPKKRKSPSPTPAKAKSSRSGSEEDDSESETSSSSQDASPTHTRPKPTATRLAQTNPSPKPSVEKVPMNKTKLNESSSKRKSSSRSESEGYSESSESGSESDSGNSDQTSLRSARKRSPVRKPTSKQASDPYEPPPGFEASSISVHPSSKAAEIFSPAYLAGNEIWYITAPTSVPITSIKEVSMQGIKARTSVLSHKGADYGLVPESGAEKANNRALLLPSTQTNGYQMSTSRIIKTLHVQQLVTLPNHTTSAAEPSSQTATVPKPQKKAPRQQPQGLRMRYHPFGASDESETEVLPANVAKAPEFRTPNAVEAPQAKKRKRSEMDSVGQNAEVSPAKAKSKKRKTQGEAVVNGADTAMDDDAVEIQGPKENGPKEKTAKTSNGAISDAHGPNGTQSEKAGVKQKKEKHKHSQPQPPSAPVSALPSQIAKEAETIMPEEVVDGASAIDITASEDKKTKRREERRKRKKAAKAAEQQSQDETMGNQDAIIADAKPRAKQDEVIQKAKSQSREKSVHFPSPKHSSLQKAQSILKGGSGSIRESSQTSPKQETKEERARRKEEKRRKRIAMDSG</sequence>
<feature type="region of interest" description="Disordered" evidence="1">
    <location>
        <begin position="377"/>
        <end position="648"/>
    </location>
</feature>
<dbReference type="EMBL" id="JBHFEH010000001">
    <property type="protein sequence ID" value="KAL2059094.1"/>
    <property type="molecule type" value="Genomic_DNA"/>
</dbReference>
<reference evidence="2 3" key="1">
    <citation type="submission" date="2024-09" db="EMBL/GenBank/DDBJ databases">
        <title>Rethinking Asexuality: The Enigmatic Case of Functional Sexual Genes in Lepraria (Stereocaulaceae).</title>
        <authorList>
            <person name="Doellman M."/>
            <person name="Sun Y."/>
            <person name="Barcenas-Pena A."/>
            <person name="Lumbsch H.T."/>
            <person name="Grewe F."/>
        </authorList>
    </citation>
    <scope>NUCLEOTIDE SEQUENCE [LARGE SCALE GENOMIC DNA]</scope>
    <source>
        <strain evidence="2 3">Grewe 0041</strain>
    </source>
</reference>
<feature type="region of interest" description="Disordered" evidence="1">
    <location>
        <begin position="326"/>
        <end position="355"/>
    </location>
</feature>
<evidence type="ECO:0000256" key="1">
    <source>
        <dbReference type="SAM" id="MobiDB-lite"/>
    </source>
</evidence>
<accession>A0ABR4BMR8</accession>
<feature type="compositionally biased region" description="Polar residues" evidence="1">
    <location>
        <begin position="552"/>
        <end position="561"/>
    </location>
</feature>